<dbReference type="Proteomes" id="UP000324705">
    <property type="component" value="Chromosome 1A"/>
</dbReference>
<evidence type="ECO:0000256" key="3">
    <source>
        <dbReference type="ARBA" id="ARBA00022723"/>
    </source>
</evidence>
<keyword evidence="4" id="KW-0408">Iron</keyword>
<evidence type="ECO:0000259" key="8">
    <source>
        <dbReference type="Pfam" id="PF00111"/>
    </source>
</evidence>
<dbReference type="SUPFAM" id="SSF54292">
    <property type="entry name" value="2Fe-2S ferredoxin-like"/>
    <property type="match status" value="1"/>
</dbReference>
<gene>
    <name evidence="9" type="ORF">TRITD_1Av1G215560</name>
</gene>
<evidence type="ECO:0000256" key="4">
    <source>
        <dbReference type="ARBA" id="ARBA00023004"/>
    </source>
</evidence>
<dbReference type="Gene3D" id="3.10.20.30">
    <property type="match status" value="1"/>
</dbReference>
<evidence type="ECO:0000256" key="5">
    <source>
        <dbReference type="ARBA" id="ARBA00023014"/>
    </source>
</evidence>
<feature type="region of interest" description="Disordered" evidence="7">
    <location>
        <begin position="48"/>
        <end position="76"/>
    </location>
</feature>
<evidence type="ECO:0000313" key="9">
    <source>
        <dbReference type="EMBL" id="VAH10825.1"/>
    </source>
</evidence>
<dbReference type="InterPro" id="IPR012675">
    <property type="entry name" value="Beta-grasp_dom_sf"/>
</dbReference>
<dbReference type="GO" id="GO:0140647">
    <property type="term" value="P:P450-containing electron transport chain"/>
    <property type="evidence" value="ECO:0007669"/>
    <property type="project" value="InterPro"/>
</dbReference>
<reference evidence="9 10" key="1">
    <citation type="submission" date="2017-09" db="EMBL/GenBank/DDBJ databases">
        <authorList>
            <consortium name="International Durum Wheat Genome Sequencing Consortium (IDWGSC)"/>
            <person name="Milanesi L."/>
        </authorList>
    </citation>
    <scope>NUCLEOTIDE SEQUENCE [LARGE SCALE GENOMIC DNA]</scope>
    <source>
        <strain evidence="10">cv. Svevo</strain>
    </source>
</reference>
<evidence type="ECO:0000256" key="6">
    <source>
        <dbReference type="ARBA" id="ARBA00034078"/>
    </source>
</evidence>
<sequence>MAATSSAALFSVLPLPTASPAYARAGSSHYRPTRSTAALSPIRCSAASPDLSPGAPAPAPPKPQIELEFLGPKPGADGSYPVDRAAAVSGDKLLRDVMVENKIELYAAYGKLMNCGGGGSCGTCIVEIIDGKELLSPRTDAENRYLKKKPESWRLTCQTIVGNKENSGRRPTAAPVEEMTEQSCLHLLLLLASVTNLFWAYP</sequence>
<dbReference type="EMBL" id="LT934111">
    <property type="protein sequence ID" value="VAH10825.1"/>
    <property type="molecule type" value="Genomic_DNA"/>
</dbReference>
<keyword evidence="3" id="KW-0479">Metal-binding</keyword>
<dbReference type="PANTHER" id="PTHR23426">
    <property type="entry name" value="FERREDOXIN/ADRENODOXIN"/>
    <property type="match status" value="1"/>
</dbReference>
<keyword evidence="10" id="KW-1185">Reference proteome</keyword>
<evidence type="ECO:0000256" key="7">
    <source>
        <dbReference type="SAM" id="MobiDB-lite"/>
    </source>
</evidence>
<evidence type="ECO:0000313" key="10">
    <source>
        <dbReference type="Proteomes" id="UP000324705"/>
    </source>
</evidence>
<dbReference type="InterPro" id="IPR001055">
    <property type="entry name" value="Adrenodoxin-like"/>
</dbReference>
<dbReference type="InterPro" id="IPR036010">
    <property type="entry name" value="2Fe-2S_ferredoxin-like_sf"/>
</dbReference>
<dbReference type="Pfam" id="PF00111">
    <property type="entry name" value="Fer2"/>
    <property type="match status" value="1"/>
</dbReference>
<dbReference type="GO" id="GO:0051537">
    <property type="term" value="F:2 iron, 2 sulfur cluster binding"/>
    <property type="evidence" value="ECO:0007669"/>
    <property type="project" value="UniProtKB-KW"/>
</dbReference>
<evidence type="ECO:0000256" key="1">
    <source>
        <dbReference type="ARBA" id="ARBA00010914"/>
    </source>
</evidence>
<comment type="similarity">
    <text evidence="1">Belongs to the adrenodoxin/putidaredoxin family.</text>
</comment>
<dbReference type="GO" id="GO:0046872">
    <property type="term" value="F:metal ion binding"/>
    <property type="evidence" value="ECO:0007669"/>
    <property type="project" value="UniProtKB-KW"/>
</dbReference>
<name>A0A9R0QG19_TRITD</name>
<comment type="cofactor">
    <cofactor evidence="6">
        <name>[2Fe-2S] cluster</name>
        <dbReference type="ChEBI" id="CHEBI:190135"/>
    </cofactor>
</comment>
<dbReference type="GO" id="GO:0005739">
    <property type="term" value="C:mitochondrion"/>
    <property type="evidence" value="ECO:0007669"/>
    <property type="project" value="TreeGrafter"/>
</dbReference>
<dbReference type="AlphaFoldDB" id="A0A9R0QG19"/>
<organism evidence="9 10">
    <name type="scientific">Triticum turgidum subsp. durum</name>
    <name type="common">Durum wheat</name>
    <name type="synonym">Triticum durum</name>
    <dbReference type="NCBI Taxonomy" id="4567"/>
    <lineage>
        <taxon>Eukaryota</taxon>
        <taxon>Viridiplantae</taxon>
        <taxon>Streptophyta</taxon>
        <taxon>Embryophyta</taxon>
        <taxon>Tracheophyta</taxon>
        <taxon>Spermatophyta</taxon>
        <taxon>Magnoliopsida</taxon>
        <taxon>Liliopsida</taxon>
        <taxon>Poales</taxon>
        <taxon>Poaceae</taxon>
        <taxon>BOP clade</taxon>
        <taxon>Pooideae</taxon>
        <taxon>Triticodae</taxon>
        <taxon>Triticeae</taxon>
        <taxon>Triticinae</taxon>
        <taxon>Triticum</taxon>
    </lineage>
</organism>
<keyword evidence="2" id="KW-0001">2Fe-2S</keyword>
<dbReference type="PANTHER" id="PTHR23426:SF65">
    <property type="entry name" value="FERREDOXIN-2, MITOCHONDRIAL"/>
    <property type="match status" value="1"/>
</dbReference>
<dbReference type="GO" id="GO:0009055">
    <property type="term" value="F:electron transfer activity"/>
    <property type="evidence" value="ECO:0007669"/>
    <property type="project" value="TreeGrafter"/>
</dbReference>
<keyword evidence="5" id="KW-0411">Iron-sulfur</keyword>
<protein>
    <recommendedName>
        <fullName evidence="8">2Fe-2S ferredoxin-type domain-containing protein</fullName>
    </recommendedName>
</protein>
<feature type="domain" description="2Fe-2S ferredoxin-type" evidence="8">
    <location>
        <begin position="113"/>
        <end position="161"/>
    </location>
</feature>
<dbReference type="Gramene" id="TRITD1Av1G215560.6">
    <property type="protein sequence ID" value="TRITD1Av1G215560.6"/>
    <property type="gene ID" value="TRITD1Av1G215560"/>
</dbReference>
<evidence type="ECO:0000256" key="2">
    <source>
        <dbReference type="ARBA" id="ARBA00022714"/>
    </source>
</evidence>
<accession>A0A9R0QG19</accession>
<proteinExistence type="inferred from homology"/>
<dbReference type="InterPro" id="IPR001041">
    <property type="entry name" value="2Fe-2S_ferredoxin-type"/>
</dbReference>